<dbReference type="Proteomes" id="UP000077020">
    <property type="component" value="Unassembled WGS sequence"/>
</dbReference>
<dbReference type="PATRIC" id="fig|748727.19.peg.43"/>
<dbReference type="Gene3D" id="1.10.10.10">
    <property type="entry name" value="Winged helix-like DNA-binding domain superfamily/Winged helix DNA-binding domain"/>
    <property type="match status" value="1"/>
</dbReference>
<reference evidence="3 5" key="3">
    <citation type="journal article" date="2016" name="Biotechnol. Bioeng.">
        <title>Traits of selected Clostridium strains for syngas fermentation to ethanol.</title>
        <authorList>
            <person name="Martin M.E."/>
            <person name="Richter H."/>
            <person name="Saha S."/>
            <person name="Angenent L.T."/>
        </authorList>
    </citation>
    <scope>NUCLEOTIDE SEQUENCE [LARGE SCALE GENOMIC DNA]</scope>
    <source>
        <strain evidence="3 5">PETC</strain>
    </source>
</reference>
<dbReference type="InterPro" id="IPR013324">
    <property type="entry name" value="RNA_pol_sigma_r3/r4-like"/>
</dbReference>
<evidence type="ECO:0000313" key="3">
    <source>
        <dbReference type="EMBL" id="OAA89438.1"/>
    </source>
</evidence>
<feature type="coiled-coil region" evidence="1">
    <location>
        <begin position="13"/>
        <end position="73"/>
    </location>
</feature>
<dbReference type="RefSeq" id="WP_013240273.1">
    <property type="nucleotide sequence ID" value="NC_014328.1"/>
</dbReference>
<dbReference type="eggNOG" id="ENOG5033CK8">
    <property type="taxonomic scope" value="Bacteria"/>
</dbReference>
<proteinExistence type="predicted"/>
<gene>
    <name evidence="2" type="ordered locus">CLJU_c36490</name>
    <name evidence="3" type="ORF">WX45_01270</name>
</gene>
<keyword evidence="1" id="KW-0175">Coiled coil</keyword>
<dbReference type="Proteomes" id="UP000001656">
    <property type="component" value="Chromosome"/>
</dbReference>
<dbReference type="SUPFAM" id="SSF88659">
    <property type="entry name" value="Sigma3 and sigma4 domains of RNA polymerase sigma factors"/>
    <property type="match status" value="1"/>
</dbReference>
<evidence type="ECO:0000313" key="4">
    <source>
        <dbReference type="Proteomes" id="UP000001656"/>
    </source>
</evidence>
<reference evidence="2" key="1">
    <citation type="submission" date="2009-07" db="EMBL/GenBank/DDBJ databases">
        <authorList>
            <person name="Koepke M."/>
            <person name="Hujer S."/>
            <person name="Held C."/>
            <person name="Wiezer A."/>
            <person name="Liesegang H."/>
            <person name="Ehrenreich A."/>
            <person name="Gottschalk G."/>
            <person name="Duerre P."/>
        </authorList>
    </citation>
    <scope>NUCLEOTIDE SEQUENCE</scope>
    <source>
        <strain evidence="2">DSM 13528</strain>
    </source>
</reference>
<dbReference type="AlphaFoldDB" id="D8GT91"/>
<evidence type="ECO:0000313" key="2">
    <source>
        <dbReference type="EMBL" id="ADK16690.1"/>
    </source>
</evidence>
<dbReference type="HOGENOM" id="CLU_097117_2_0_9"/>
<dbReference type="EMBL" id="CP001666">
    <property type="protein sequence ID" value="ADK16690.1"/>
    <property type="molecule type" value="Genomic_DNA"/>
</dbReference>
<dbReference type="EMBL" id="LITS01000001">
    <property type="protein sequence ID" value="OAA89438.1"/>
    <property type="molecule type" value="Genomic_DNA"/>
</dbReference>
<dbReference type="STRING" id="748727.CLJU_c36490"/>
<protein>
    <submittedName>
        <fullName evidence="2">Uncharacterized protein</fullName>
    </submittedName>
</protein>
<evidence type="ECO:0000313" key="5">
    <source>
        <dbReference type="Proteomes" id="UP000077020"/>
    </source>
</evidence>
<dbReference type="OrthoDB" id="2739709at2"/>
<evidence type="ECO:0000256" key="1">
    <source>
        <dbReference type="SAM" id="Coils"/>
    </source>
</evidence>
<dbReference type="KEGG" id="clj:CLJU_c36490"/>
<dbReference type="InterPro" id="IPR036388">
    <property type="entry name" value="WH-like_DNA-bd_sf"/>
</dbReference>
<accession>D8GT91</accession>
<reference evidence="2 4" key="2">
    <citation type="journal article" date="2010" name="Proc. Natl. Acad. Sci. U.S.A.">
        <title>Clostridium ljungdahlii represents a microbial production platform based on syngas.</title>
        <authorList>
            <person name="Kopke M."/>
            <person name="Held C."/>
            <person name="Hujer S."/>
            <person name="Liesegang H."/>
            <person name="Wiezer A."/>
            <person name="Wollherr A."/>
            <person name="Ehrenreich A."/>
            <person name="Liebl W."/>
            <person name="Gottschalk G."/>
            <person name="Durre P."/>
        </authorList>
    </citation>
    <scope>NUCLEOTIDE SEQUENCE [LARGE SCALE GENOMIC DNA]</scope>
    <source>
        <strain evidence="4">ATCC 55383 / DSM 13528 / PETC</strain>
        <strain evidence="2">DSM 13528</strain>
    </source>
</reference>
<sequence>MKHNTVSIDETIKRAAKEAIKEFDQEKKEEKRKNVFHNTKLLLEHYNDLVSHVNNAIDDVNKLEQDLEDIDDLDRDELYILSIKKSKSKTLIMIAHIDMAMEVLKKKQHKMCSPEKYRALELFYLKEKTYEEVAERLSCGVVTARRWIREMTDELSIQLFGIDGLKLDMIN</sequence>
<name>D8GT91_CLOLD</name>
<organism evidence="2 4">
    <name type="scientific">Clostridium ljungdahlii (strain ATCC 55383 / DSM 13528 / PETC)</name>
    <dbReference type="NCBI Taxonomy" id="748727"/>
    <lineage>
        <taxon>Bacteria</taxon>
        <taxon>Bacillati</taxon>
        <taxon>Bacillota</taxon>
        <taxon>Clostridia</taxon>
        <taxon>Eubacteriales</taxon>
        <taxon>Clostridiaceae</taxon>
        <taxon>Clostridium</taxon>
    </lineage>
</organism>
<keyword evidence="5" id="KW-1185">Reference proteome</keyword>